<dbReference type="Pfam" id="PF22751">
    <property type="entry name" value="DUF488-N3a"/>
    <property type="match status" value="1"/>
</dbReference>
<dbReference type="RefSeq" id="WP_099519725.1">
    <property type="nucleotide sequence ID" value="NZ_CP016808.1"/>
</dbReference>
<evidence type="ECO:0000313" key="2">
    <source>
        <dbReference type="EMBL" id="ANY68619.1"/>
    </source>
</evidence>
<organism evidence="2">
    <name type="scientific">Paenibacillus sp. BIHB 4019</name>
    <dbReference type="NCBI Taxonomy" id="1870819"/>
    <lineage>
        <taxon>Bacteria</taxon>
        <taxon>Bacillati</taxon>
        <taxon>Bacillota</taxon>
        <taxon>Bacilli</taxon>
        <taxon>Bacillales</taxon>
        <taxon>Paenibacillaceae</taxon>
        <taxon>Paenibacillus</taxon>
    </lineage>
</organism>
<feature type="domain" description="DUF488" evidence="1">
    <location>
        <begin position="40"/>
        <end position="121"/>
    </location>
</feature>
<evidence type="ECO:0000259" key="1">
    <source>
        <dbReference type="Pfam" id="PF22751"/>
    </source>
</evidence>
<accession>A0A1B2DLP2</accession>
<reference evidence="2" key="1">
    <citation type="submission" date="2016-08" db="EMBL/GenBank/DDBJ databases">
        <title>Complete Genome Seqeunce of Paenibacillus sp. BIHB 4019 from tea rhizoplane.</title>
        <authorList>
            <person name="Thakur R."/>
            <person name="Swarnkar M.K."/>
            <person name="Gulati A."/>
        </authorList>
    </citation>
    <scope>NUCLEOTIDE SEQUENCE [LARGE SCALE GENOMIC DNA]</scope>
    <source>
        <strain evidence="2">BIHB4019</strain>
    </source>
</reference>
<dbReference type="AlphaFoldDB" id="A0A1B2DLP2"/>
<dbReference type="InterPro" id="IPR054495">
    <property type="entry name" value="DUF488-N3a"/>
</dbReference>
<dbReference type="EMBL" id="CP016808">
    <property type="protein sequence ID" value="ANY68619.1"/>
    <property type="molecule type" value="Genomic_DNA"/>
</dbReference>
<proteinExistence type="predicted"/>
<protein>
    <recommendedName>
        <fullName evidence="1">DUF488 domain-containing protein</fullName>
    </recommendedName>
</protein>
<name>A0A1B2DLP2_9BACL</name>
<sequence>MLPSGKLYTSNLNGLKKINFPATKLMITRAEIDIEGVAMYQALAPSQDLFQFSLDGRKEVADFAWWPKYEERFAAELQFDRKLEALRQVYRMLLEGSDVVLICFCHDHRYCHRRLVGEFFAPYGVKAEELNPVLIEQMKLF</sequence>
<gene>
    <name evidence="2" type="ORF">BBD42_20685</name>
</gene>